<evidence type="ECO:0000256" key="1">
    <source>
        <dbReference type="ARBA" id="ARBA00022723"/>
    </source>
</evidence>
<evidence type="ECO:0000256" key="2">
    <source>
        <dbReference type="ARBA" id="ARBA00023242"/>
    </source>
</evidence>
<dbReference type="InterPro" id="IPR001138">
    <property type="entry name" value="Zn2Cys6_DnaBD"/>
</dbReference>
<dbReference type="Pfam" id="PF04082">
    <property type="entry name" value="Fungal_trans"/>
    <property type="match status" value="1"/>
</dbReference>
<dbReference type="PROSITE" id="PS50048">
    <property type="entry name" value="ZN2_CY6_FUNGAL_2"/>
    <property type="match status" value="1"/>
</dbReference>
<keyword evidence="1" id="KW-0479">Metal-binding</keyword>
<dbReference type="InterPro" id="IPR036864">
    <property type="entry name" value="Zn2-C6_fun-type_DNA-bd_sf"/>
</dbReference>
<organism evidence="5 6">
    <name type="scientific">Sporothrix stenoceras</name>
    <dbReference type="NCBI Taxonomy" id="5173"/>
    <lineage>
        <taxon>Eukaryota</taxon>
        <taxon>Fungi</taxon>
        <taxon>Dikarya</taxon>
        <taxon>Ascomycota</taxon>
        <taxon>Pezizomycotina</taxon>
        <taxon>Sordariomycetes</taxon>
        <taxon>Sordariomycetidae</taxon>
        <taxon>Ophiostomatales</taxon>
        <taxon>Ophiostomataceae</taxon>
        <taxon>Sporothrix</taxon>
    </lineage>
</organism>
<keyword evidence="6" id="KW-1185">Reference proteome</keyword>
<dbReference type="EMBL" id="JAWCUI010000097">
    <property type="protein sequence ID" value="KAL1888239.1"/>
    <property type="molecule type" value="Genomic_DNA"/>
</dbReference>
<accession>A0ABR3YJA1</accession>
<dbReference type="SMART" id="SM00066">
    <property type="entry name" value="GAL4"/>
    <property type="match status" value="1"/>
</dbReference>
<reference evidence="5 6" key="1">
    <citation type="journal article" date="2024" name="IMA Fungus">
        <title>IMA Genome - F19 : A genome assembly and annotation guide to empower mycologists, including annotated draft genome sequences of Ceratocystis pirilliformis, Diaporthe australafricana, Fusarium ophioides, Paecilomyces lecythidis, and Sporothrix stenoceras.</title>
        <authorList>
            <person name="Aylward J."/>
            <person name="Wilson A.M."/>
            <person name="Visagie C.M."/>
            <person name="Spraker J."/>
            <person name="Barnes I."/>
            <person name="Buitendag C."/>
            <person name="Ceriani C."/>
            <person name="Del Mar Angel L."/>
            <person name="du Plessis D."/>
            <person name="Fuchs T."/>
            <person name="Gasser K."/>
            <person name="Kramer D."/>
            <person name="Li W."/>
            <person name="Munsamy K."/>
            <person name="Piso A."/>
            <person name="Price J.L."/>
            <person name="Sonnekus B."/>
            <person name="Thomas C."/>
            <person name="van der Nest A."/>
            <person name="van Dijk A."/>
            <person name="van Heerden A."/>
            <person name="van Vuuren N."/>
            <person name="Yilmaz N."/>
            <person name="Duong T.A."/>
            <person name="van der Merwe N.A."/>
            <person name="Wingfield M.J."/>
            <person name="Wingfield B.D."/>
        </authorList>
    </citation>
    <scope>NUCLEOTIDE SEQUENCE [LARGE SCALE GENOMIC DNA]</scope>
    <source>
        <strain evidence="5 6">CMW 5346</strain>
    </source>
</reference>
<evidence type="ECO:0000313" key="6">
    <source>
        <dbReference type="Proteomes" id="UP001583186"/>
    </source>
</evidence>
<dbReference type="InterPro" id="IPR007219">
    <property type="entry name" value="XnlR_reg_dom"/>
</dbReference>
<dbReference type="InterPro" id="IPR050797">
    <property type="entry name" value="Carb_Metab_Trans_Reg"/>
</dbReference>
<protein>
    <recommendedName>
        <fullName evidence="4">Zn(2)-C6 fungal-type domain-containing protein</fullName>
    </recommendedName>
</protein>
<proteinExistence type="predicted"/>
<sequence length="658" mass="71493">MPAKSRTGRKIARRACDLCRDRRVQCTFEASTSSSCRQCLKSQASCTFLTDRKPRGPRRSRYEPSVLSAAFALTNINSNASGSTSVSGREDGGGDDSDHRGRPPRSQTSEPGRNAGYPYGHGLGSAETVTTGPVPLPTSLPSVDHLVPEAVFRAILDEFSARVYPVIPLVHIPTFTARLQARDFATDPAFYRLCMALCAVTVASIPRNGGSYGAPWYSSVGELVDRAAHLIMLSSMSTTPMWLNEATVDHIIVHVLLALAFHYSGRNNAGWSYASDAMLSFRAMELYKKTSYDKLSTIEAEMCKRAFWLLFIIQVHDRMSFIIPHTGLSYDPKTTDWQFLLPLEVWDEALTPPGQAVNIDGRTDAPGSGSPDSPPTISGFIALIKVFLSVADLLDVVFPGPPAHFSLSPGSHALKYLLPQHEGLIPNNPLHNAASTPSEMTILDSLLQVMTRLNAVLNGLPDELRPIRHADDTRRVLRSNVPSHFEIMRANIHITSIYIQSMIIEMCLSKVQGLTSQPEVRCAEGATTVDTTVAGPPHSIDALQDLLLSTPRGGDSSVVASSPGSATGSGIGTRLWQLKESIARELLEAVTSSPTWVLEANGSSMITKIREIAATLLDRAEETVEQPPLGGSDSHSQQYLAQFVKILADIDHLSKTKV</sequence>
<feature type="domain" description="Zn(2)-C6 fungal-type" evidence="4">
    <location>
        <begin position="15"/>
        <end position="48"/>
    </location>
</feature>
<dbReference type="Proteomes" id="UP001583186">
    <property type="component" value="Unassembled WGS sequence"/>
</dbReference>
<comment type="caution">
    <text evidence="5">The sequence shown here is derived from an EMBL/GenBank/DDBJ whole genome shotgun (WGS) entry which is preliminary data.</text>
</comment>
<dbReference type="Gene3D" id="4.10.240.10">
    <property type="entry name" value="Zn(2)-C6 fungal-type DNA-binding domain"/>
    <property type="match status" value="1"/>
</dbReference>
<feature type="compositionally biased region" description="Basic and acidic residues" evidence="3">
    <location>
        <begin position="88"/>
        <end position="101"/>
    </location>
</feature>
<feature type="region of interest" description="Disordered" evidence="3">
    <location>
        <begin position="79"/>
        <end position="135"/>
    </location>
</feature>
<dbReference type="Pfam" id="PF00172">
    <property type="entry name" value="Zn_clus"/>
    <property type="match status" value="1"/>
</dbReference>
<dbReference type="PANTHER" id="PTHR31668">
    <property type="entry name" value="GLUCOSE TRANSPORT TRANSCRIPTION REGULATOR RGT1-RELATED-RELATED"/>
    <property type="match status" value="1"/>
</dbReference>
<dbReference type="SUPFAM" id="SSF57701">
    <property type="entry name" value="Zn2/Cys6 DNA-binding domain"/>
    <property type="match status" value="1"/>
</dbReference>
<dbReference type="CDD" id="cd12148">
    <property type="entry name" value="fungal_TF_MHR"/>
    <property type="match status" value="1"/>
</dbReference>
<dbReference type="CDD" id="cd00067">
    <property type="entry name" value="GAL4"/>
    <property type="match status" value="1"/>
</dbReference>
<dbReference type="PROSITE" id="PS00463">
    <property type="entry name" value="ZN2_CY6_FUNGAL_1"/>
    <property type="match status" value="1"/>
</dbReference>
<evidence type="ECO:0000256" key="3">
    <source>
        <dbReference type="SAM" id="MobiDB-lite"/>
    </source>
</evidence>
<evidence type="ECO:0000313" key="5">
    <source>
        <dbReference type="EMBL" id="KAL1888239.1"/>
    </source>
</evidence>
<keyword evidence="2" id="KW-0539">Nucleus</keyword>
<gene>
    <name evidence="5" type="ORF">Sste5346_009713</name>
</gene>
<name>A0ABR3YJA1_9PEZI</name>
<evidence type="ECO:0000259" key="4">
    <source>
        <dbReference type="PROSITE" id="PS50048"/>
    </source>
</evidence>